<reference evidence="2" key="1">
    <citation type="journal article" date="2017" name="Proc. Natl. Acad. Sci. U.S.A.">
        <title>Simulation of Deepwater Horizon oil plume reveals substrate specialization within a complex community of hydrocarbon-degraders.</title>
        <authorList>
            <person name="Hu P."/>
            <person name="Dubinsky E.A."/>
            <person name="Probst A.J."/>
            <person name="Wang J."/>
            <person name="Sieber C.M.K."/>
            <person name="Tom L.M."/>
            <person name="Gardinali P."/>
            <person name="Banfield J.F."/>
            <person name="Atlas R.M."/>
            <person name="Andersen G.L."/>
        </authorList>
    </citation>
    <scope>NUCLEOTIDE SEQUENCE [LARGE SCALE GENOMIC DNA]</scope>
</reference>
<protein>
    <submittedName>
        <fullName evidence="1">Uncharacterized protein</fullName>
    </submittedName>
</protein>
<dbReference type="InterPro" id="IPR011990">
    <property type="entry name" value="TPR-like_helical_dom_sf"/>
</dbReference>
<name>A0A1Y5F577_9BACT</name>
<gene>
    <name evidence="1" type="ORF">A9Q84_15055</name>
</gene>
<evidence type="ECO:0000313" key="1">
    <source>
        <dbReference type="EMBL" id="OUR95817.1"/>
    </source>
</evidence>
<dbReference type="SUPFAM" id="SSF48452">
    <property type="entry name" value="TPR-like"/>
    <property type="match status" value="1"/>
</dbReference>
<dbReference type="PROSITE" id="PS51257">
    <property type="entry name" value="PROKAR_LIPOPROTEIN"/>
    <property type="match status" value="1"/>
</dbReference>
<dbReference type="SMART" id="SM00028">
    <property type="entry name" value="TPR"/>
    <property type="match status" value="2"/>
</dbReference>
<dbReference type="Proteomes" id="UP000196531">
    <property type="component" value="Unassembled WGS sequence"/>
</dbReference>
<proteinExistence type="predicted"/>
<dbReference type="AlphaFoldDB" id="A0A1Y5F577"/>
<dbReference type="Gene3D" id="1.25.40.10">
    <property type="entry name" value="Tetratricopeptide repeat domain"/>
    <property type="match status" value="1"/>
</dbReference>
<evidence type="ECO:0000313" key="2">
    <source>
        <dbReference type="Proteomes" id="UP000196531"/>
    </source>
</evidence>
<accession>A0A1Y5F577</accession>
<comment type="caution">
    <text evidence="1">The sequence shown here is derived from an EMBL/GenBank/DDBJ whole genome shotgun (WGS) entry which is preliminary data.</text>
</comment>
<dbReference type="EMBL" id="MAAO01000007">
    <property type="protein sequence ID" value="OUR95817.1"/>
    <property type="molecule type" value="Genomic_DNA"/>
</dbReference>
<organism evidence="1 2">
    <name type="scientific">Halobacteriovorax marinus</name>
    <dbReference type="NCBI Taxonomy" id="97084"/>
    <lineage>
        <taxon>Bacteria</taxon>
        <taxon>Pseudomonadati</taxon>
        <taxon>Bdellovibrionota</taxon>
        <taxon>Bacteriovoracia</taxon>
        <taxon>Bacteriovoracales</taxon>
        <taxon>Halobacteriovoraceae</taxon>
        <taxon>Halobacteriovorax</taxon>
    </lineage>
</organism>
<dbReference type="InterPro" id="IPR019734">
    <property type="entry name" value="TPR_rpt"/>
</dbReference>
<sequence length="373" mass="42503">MVNQRLTNITLNSLIGCEYGELISLRPLLQVDSLEDFYTKAMCAYYQNDSLKLTRIKNELKEIDQSEEVRVLSALLLFRIEMIQQVVTKEKIIELCKLSHPSWNGEIYSCAALALYSLGEFKQSQEYFIQSANSHREQGIESKAFRIEMNAVTMEGNIDPSNRLLFVYHDFATRALKAQQPVAAANAYLNIARELYHIRALNMAYKYCQLSLELDPQQSATLLENSPKALLIYILCGLGRAKEALTLLESFQVDQNLVYKMIKYIYFEGELGDIDLEQISPLWKLRLNDGKVDSKFGALENEAIDYLSKSARELGEIAFKLYPEIDEGDAINRATTLFSRINKKVSGLIILCPKSSKYKLSFNEPLELLGGKR</sequence>